<dbReference type="InterPro" id="IPR007341">
    <property type="entry name" value="Transgly_assoc"/>
</dbReference>
<dbReference type="OrthoDB" id="5197368at2"/>
<evidence type="ECO:0000256" key="7">
    <source>
        <dbReference type="SAM" id="Phobius"/>
    </source>
</evidence>
<evidence type="ECO:0000313" key="8">
    <source>
        <dbReference type="EMBL" id="RKS75506.1"/>
    </source>
</evidence>
<evidence type="ECO:0000256" key="5">
    <source>
        <dbReference type="ARBA" id="ARBA00022989"/>
    </source>
</evidence>
<keyword evidence="3" id="KW-1003">Cell membrane</keyword>
<feature type="transmembrane region" description="Helical" evidence="7">
    <location>
        <begin position="6"/>
        <end position="23"/>
    </location>
</feature>
<dbReference type="PANTHER" id="PTHR33884:SF3">
    <property type="entry name" value="UPF0410 PROTEIN YMGE"/>
    <property type="match status" value="1"/>
</dbReference>
<evidence type="ECO:0000256" key="4">
    <source>
        <dbReference type="ARBA" id="ARBA00022692"/>
    </source>
</evidence>
<reference evidence="8 9" key="1">
    <citation type="submission" date="2018-10" db="EMBL/GenBank/DDBJ databases">
        <title>Genomic Encyclopedia of Archaeal and Bacterial Type Strains, Phase II (KMG-II): from individual species to whole genera.</title>
        <authorList>
            <person name="Goeker M."/>
        </authorList>
    </citation>
    <scope>NUCLEOTIDE SEQUENCE [LARGE SCALE GENOMIC DNA]</scope>
    <source>
        <strain evidence="8 9">RP-AC37</strain>
    </source>
</reference>
<evidence type="ECO:0000256" key="6">
    <source>
        <dbReference type="ARBA" id="ARBA00023136"/>
    </source>
</evidence>
<feature type="transmembrane region" description="Helical" evidence="7">
    <location>
        <begin position="65"/>
        <end position="84"/>
    </location>
</feature>
<evidence type="ECO:0000256" key="2">
    <source>
        <dbReference type="ARBA" id="ARBA00011006"/>
    </source>
</evidence>
<organism evidence="8 9">
    <name type="scientific">Motilibacter peucedani</name>
    <dbReference type="NCBI Taxonomy" id="598650"/>
    <lineage>
        <taxon>Bacteria</taxon>
        <taxon>Bacillati</taxon>
        <taxon>Actinomycetota</taxon>
        <taxon>Actinomycetes</taxon>
        <taxon>Motilibacterales</taxon>
        <taxon>Motilibacteraceae</taxon>
        <taxon>Motilibacter</taxon>
    </lineage>
</organism>
<proteinExistence type="inferred from homology"/>
<keyword evidence="6 7" id="KW-0472">Membrane</keyword>
<evidence type="ECO:0000256" key="1">
    <source>
        <dbReference type="ARBA" id="ARBA00004651"/>
    </source>
</evidence>
<dbReference type="EMBL" id="RBWV01000011">
    <property type="protein sequence ID" value="RKS75506.1"/>
    <property type="molecule type" value="Genomic_DNA"/>
</dbReference>
<dbReference type="RefSeq" id="WP_121193269.1">
    <property type="nucleotide sequence ID" value="NZ_RBWV01000011.1"/>
</dbReference>
<accession>A0A420XQL4</accession>
<sequence>MLGTIIGLLVVGLIAGFIARAIVPGRQAMSVPQTILLGIVGSFIGGFLGYLIFHKDSQDGFVQPSSWIGSIVGAVIALLIYMRLQSRSRV</sequence>
<comment type="caution">
    <text evidence="8">The sequence shown here is derived from an EMBL/GenBank/DDBJ whole genome shotgun (WGS) entry which is preliminary data.</text>
</comment>
<dbReference type="Pfam" id="PF04226">
    <property type="entry name" value="Transgly_assoc"/>
    <property type="match status" value="1"/>
</dbReference>
<comment type="subcellular location">
    <subcellularLocation>
        <location evidence="1">Cell membrane</location>
        <topology evidence="1">Multi-pass membrane protein</topology>
    </subcellularLocation>
</comment>
<dbReference type="InParanoid" id="A0A420XQL4"/>
<name>A0A420XQL4_9ACTN</name>
<gene>
    <name evidence="8" type="ORF">CLV35_1976</name>
</gene>
<comment type="similarity">
    <text evidence="2">Belongs to the UPF0410 family.</text>
</comment>
<keyword evidence="9" id="KW-1185">Reference proteome</keyword>
<evidence type="ECO:0000256" key="3">
    <source>
        <dbReference type="ARBA" id="ARBA00022475"/>
    </source>
</evidence>
<dbReference type="Proteomes" id="UP000281955">
    <property type="component" value="Unassembled WGS sequence"/>
</dbReference>
<dbReference type="AlphaFoldDB" id="A0A420XQL4"/>
<evidence type="ECO:0000313" key="9">
    <source>
        <dbReference type="Proteomes" id="UP000281955"/>
    </source>
</evidence>
<dbReference type="PANTHER" id="PTHR33884">
    <property type="entry name" value="UPF0410 PROTEIN YMGE"/>
    <property type="match status" value="1"/>
</dbReference>
<keyword evidence="5 7" id="KW-1133">Transmembrane helix</keyword>
<keyword evidence="4 7" id="KW-0812">Transmembrane</keyword>
<protein>
    <submittedName>
        <fullName evidence="8">Putative membrane protein YeaQ/YmgE (Transglycosylase-associated protein family)</fullName>
    </submittedName>
</protein>
<dbReference type="GO" id="GO:0005886">
    <property type="term" value="C:plasma membrane"/>
    <property type="evidence" value="ECO:0007669"/>
    <property type="project" value="UniProtKB-SubCell"/>
</dbReference>
<feature type="transmembrane region" description="Helical" evidence="7">
    <location>
        <begin position="35"/>
        <end position="53"/>
    </location>
</feature>